<evidence type="ECO:0000256" key="13">
    <source>
        <dbReference type="SAM" id="Phobius"/>
    </source>
</evidence>
<dbReference type="Pfam" id="PF00512">
    <property type="entry name" value="HisKA"/>
    <property type="match status" value="1"/>
</dbReference>
<evidence type="ECO:0000256" key="9">
    <source>
        <dbReference type="ARBA" id="ARBA00022840"/>
    </source>
</evidence>
<dbReference type="PANTHER" id="PTHR45436:SF14">
    <property type="entry name" value="SENSOR PROTEIN QSEC"/>
    <property type="match status" value="1"/>
</dbReference>
<keyword evidence="5" id="KW-0808">Transferase</keyword>
<proteinExistence type="predicted"/>
<keyword evidence="12 13" id="KW-0472">Membrane</keyword>
<evidence type="ECO:0000256" key="6">
    <source>
        <dbReference type="ARBA" id="ARBA00022692"/>
    </source>
</evidence>
<evidence type="ECO:0000256" key="10">
    <source>
        <dbReference type="ARBA" id="ARBA00022989"/>
    </source>
</evidence>
<dbReference type="EMBL" id="LDJG01000025">
    <property type="protein sequence ID" value="KRG55113.1"/>
    <property type="molecule type" value="Genomic_DNA"/>
</dbReference>
<name>A0ABR5NGY1_9GAMM</name>
<dbReference type="Gene3D" id="1.10.287.130">
    <property type="match status" value="1"/>
</dbReference>
<dbReference type="InterPro" id="IPR050428">
    <property type="entry name" value="TCS_sensor_his_kinase"/>
</dbReference>
<organism evidence="15 16">
    <name type="scientific">Stenotrophomonas nitritireducens</name>
    <dbReference type="NCBI Taxonomy" id="83617"/>
    <lineage>
        <taxon>Bacteria</taxon>
        <taxon>Pseudomonadati</taxon>
        <taxon>Pseudomonadota</taxon>
        <taxon>Gammaproteobacteria</taxon>
        <taxon>Lysobacterales</taxon>
        <taxon>Lysobacteraceae</taxon>
        <taxon>Stenotrophomonas</taxon>
    </lineage>
</organism>
<dbReference type="InterPro" id="IPR003661">
    <property type="entry name" value="HisK_dim/P_dom"/>
</dbReference>
<gene>
    <name evidence="15" type="ORF">ABB22_14770</name>
</gene>
<dbReference type="CDD" id="cd00075">
    <property type="entry name" value="HATPase"/>
    <property type="match status" value="1"/>
</dbReference>
<comment type="subcellular location">
    <subcellularLocation>
        <location evidence="2">Membrane</location>
        <topology evidence="2">Multi-pass membrane protein</topology>
    </subcellularLocation>
</comment>
<dbReference type="InterPro" id="IPR036890">
    <property type="entry name" value="HATPase_C_sf"/>
</dbReference>
<evidence type="ECO:0000256" key="1">
    <source>
        <dbReference type="ARBA" id="ARBA00000085"/>
    </source>
</evidence>
<feature type="domain" description="Histidine kinase" evidence="14">
    <location>
        <begin position="245"/>
        <end position="456"/>
    </location>
</feature>
<evidence type="ECO:0000256" key="8">
    <source>
        <dbReference type="ARBA" id="ARBA00022777"/>
    </source>
</evidence>
<keyword evidence="8 15" id="KW-0418">Kinase</keyword>
<evidence type="ECO:0000256" key="3">
    <source>
        <dbReference type="ARBA" id="ARBA00012438"/>
    </source>
</evidence>
<keyword evidence="10 13" id="KW-1133">Transmembrane helix</keyword>
<feature type="transmembrane region" description="Helical" evidence="13">
    <location>
        <begin position="162"/>
        <end position="185"/>
    </location>
</feature>
<evidence type="ECO:0000256" key="7">
    <source>
        <dbReference type="ARBA" id="ARBA00022741"/>
    </source>
</evidence>
<dbReference type="Pfam" id="PF02518">
    <property type="entry name" value="HATPase_c"/>
    <property type="match status" value="1"/>
</dbReference>
<dbReference type="Proteomes" id="UP000050902">
    <property type="component" value="Unassembled WGS sequence"/>
</dbReference>
<dbReference type="InterPro" id="IPR013727">
    <property type="entry name" value="2CSK_N"/>
</dbReference>
<dbReference type="PROSITE" id="PS50109">
    <property type="entry name" value="HIS_KIN"/>
    <property type="match status" value="1"/>
</dbReference>
<evidence type="ECO:0000256" key="2">
    <source>
        <dbReference type="ARBA" id="ARBA00004141"/>
    </source>
</evidence>
<keyword evidence="9" id="KW-0067">ATP-binding</keyword>
<dbReference type="InterPro" id="IPR036097">
    <property type="entry name" value="HisK_dim/P_sf"/>
</dbReference>
<evidence type="ECO:0000313" key="15">
    <source>
        <dbReference type="EMBL" id="KRG55113.1"/>
    </source>
</evidence>
<evidence type="ECO:0000256" key="4">
    <source>
        <dbReference type="ARBA" id="ARBA00022553"/>
    </source>
</evidence>
<dbReference type="InterPro" id="IPR004358">
    <property type="entry name" value="Sig_transdc_His_kin-like_C"/>
</dbReference>
<dbReference type="SMART" id="SM00387">
    <property type="entry name" value="HATPase_c"/>
    <property type="match status" value="1"/>
</dbReference>
<sequence>MRARHPSLRRRLLAFLALPMLVLLLLNAVITYRIALAYSNHLHDRNLLDDTQSFARMLQTMPLSGELSPQARFLLEYDPDGHGYFNVDSLHHGILVSNADFSAVAKSRDCVDSTPLLYSAHLNQQKVRLATLCIQSATDPGDRLAVTVGETFDDRRQRAQEILMITIPMMALLMLCVGALVWFGVNHGLRILRPLTRQLAERKRDLAPISNPDVPREILPLIETIDGLFGRLAEMIALQERFVADAAHQLRTPLAGISLHVDRALSATDGKTRTEALEHVRRLNQRTARVSGQLLALTRAQASPAVVETLDLTALVPEWVAMRVPEAIRAGVDLGYQRPDETLRVPGYAPVLQEALDNLIDNALHYAGRGATVTVGIAASGNQVELYVEDDGPGVPEAAMARLGERFYRVAGTQENGTGLGLAIAHEAVEHFRGTIHYQTSVPHGLKVSILLPRLTP</sequence>
<dbReference type="GO" id="GO:0016301">
    <property type="term" value="F:kinase activity"/>
    <property type="evidence" value="ECO:0007669"/>
    <property type="project" value="UniProtKB-KW"/>
</dbReference>
<dbReference type="SUPFAM" id="SSF47384">
    <property type="entry name" value="Homodimeric domain of signal transducing histidine kinase"/>
    <property type="match status" value="1"/>
</dbReference>
<dbReference type="PRINTS" id="PR00344">
    <property type="entry name" value="BCTRLSENSOR"/>
</dbReference>
<dbReference type="CDD" id="cd00082">
    <property type="entry name" value="HisKA"/>
    <property type="match status" value="1"/>
</dbReference>
<evidence type="ECO:0000259" key="14">
    <source>
        <dbReference type="PROSITE" id="PS50109"/>
    </source>
</evidence>
<dbReference type="SUPFAM" id="SSF55874">
    <property type="entry name" value="ATPase domain of HSP90 chaperone/DNA topoisomerase II/histidine kinase"/>
    <property type="match status" value="1"/>
</dbReference>
<dbReference type="InterPro" id="IPR005467">
    <property type="entry name" value="His_kinase_dom"/>
</dbReference>
<comment type="caution">
    <text evidence="15">The sequence shown here is derived from an EMBL/GenBank/DDBJ whole genome shotgun (WGS) entry which is preliminary data.</text>
</comment>
<reference evidence="15 16" key="1">
    <citation type="submission" date="2015-05" db="EMBL/GenBank/DDBJ databases">
        <title>Genome sequencing and analysis of members of genus Stenotrophomonas.</title>
        <authorList>
            <person name="Patil P.P."/>
            <person name="Midha S."/>
            <person name="Patil P.B."/>
        </authorList>
    </citation>
    <scope>NUCLEOTIDE SEQUENCE [LARGE SCALE GENOMIC DNA]</scope>
    <source>
        <strain evidence="15 16">DSM 12575</strain>
    </source>
</reference>
<evidence type="ECO:0000256" key="5">
    <source>
        <dbReference type="ARBA" id="ARBA00022679"/>
    </source>
</evidence>
<keyword evidence="4" id="KW-0597">Phosphoprotein</keyword>
<keyword evidence="11" id="KW-0902">Two-component regulatory system</keyword>
<protein>
    <recommendedName>
        <fullName evidence="3">histidine kinase</fullName>
        <ecNumber evidence="3">2.7.13.3</ecNumber>
    </recommendedName>
</protein>
<evidence type="ECO:0000313" key="16">
    <source>
        <dbReference type="Proteomes" id="UP000050902"/>
    </source>
</evidence>
<accession>A0ABR5NGY1</accession>
<evidence type="ECO:0000256" key="11">
    <source>
        <dbReference type="ARBA" id="ARBA00023012"/>
    </source>
</evidence>
<evidence type="ECO:0000256" key="12">
    <source>
        <dbReference type="ARBA" id="ARBA00023136"/>
    </source>
</evidence>
<dbReference type="EC" id="2.7.13.3" evidence="3"/>
<keyword evidence="7" id="KW-0547">Nucleotide-binding</keyword>
<dbReference type="Gene3D" id="3.30.565.10">
    <property type="entry name" value="Histidine kinase-like ATPase, C-terminal domain"/>
    <property type="match status" value="1"/>
</dbReference>
<keyword evidence="6 13" id="KW-0812">Transmembrane</keyword>
<dbReference type="PANTHER" id="PTHR45436">
    <property type="entry name" value="SENSOR HISTIDINE KINASE YKOH"/>
    <property type="match status" value="1"/>
</dbReference>
<comment type="catalytic activity">
    <reaction evidence="1">
        <text>ATP + protein L-histidine = ADP + protein N-phospho-L-histidine.</text>
        <dbReference type="EC" id="2.7.13.3"/>
    </reaction>
</comment>
<dbReference type="Pfam" id="PF08521">
    <property type="entry name" value="2CSK_N"/>
    <property type="match status" value="1"/>
</dbReference>
<dbReference type="SMART" id="SM00388">
    <property type="entry name" value="HisKA"/>
    <property type="match status" value="1"/>
</dbReference>
<keyword evidence="16" id="KW-1185">Reference proteome</keyword>
<dbReference type="InterPro" id="IPR003594">
    <property type="entry name" value="HATPase_dom"/>
</dbReference>